<accession>A0ABP0GBY0</accession>
<dbReference type="EMBL" id="CAWYQH010000108">
    <property type="protein sequence ID" value="CAK8688428.1"/>
    <property type="molecule type" value="Genomic_DNA"/>
</dbReference>
<organism evidence="1 2">
    <name type="scientific">Clavelina lepadiformis</name>
    <name type="common">Light-bulb sea squirt</name>
    <name type="synonym">Ascidia lepadiformis</name>
    <dbReference type="NCBI Taxonomy" id="159417"/>
    <lineage>
        <taxon>Eukaryota</taxon>
        <taxon>Metazoa</taxon>
        <taxon>Chordata</taxon>
        <taxon>Tunicata</taxon>
        <taxon>Ascidiacea</taxon>
        <taxon>Aplousobranchia</taxon>
        <taxon>Clavelinidae</taxon>
        <taxon>Clavelina</taxon>
    </lineage>
</organism>
<keyword evidence="2" id="KW-1185">Reference proteome</keyword>
<evidence type="ECO:0000313" key="1">
    <source>
        <dbReference type="EMBL" id="CAK8688428.1"/>
    </source>
</evidence>
<protein>
    <recommendedName>
        <fullName evidence="3">DDE Tnp4 domain-containing protein</fullName>
    </recommendedName>
</protein>
<gene>
    <name evidence="1" type="ORF">CVLEPA_LOCUS20448</name>
</gene>
<evidence type="ECO:0008006" key="3">
    <source>
        <dbReference type="Google" id="ProtNLM"/>
    </source>
</evidence>
<dbReference type="Proteomes" id="UP001642483">
    <property type="component" value="Unassembled WGS sequence"/>
</dbReference>
<name>A0ABP0GBY0_CLALP</name>
<comment type="caution">
    <text evidence="1">The sequence shown here is derived from an EMBL/GenBank/DDBJ whole genome shotgun (WGS) entry which is preliminary data.</text>
</comment>
<sequence length="190" mass="21850">MSDVDYHLLLLLTADLCKRFLPGTLHSPPERNFVLLDGVYCGGVFLLPSRRFHLDDESTLLAHSSLKEAKLHRQLEANHEKFVNKPLVVFKEKEYQVKRSRFDHPTAWGRLVYSHNKAVRVSFSAAWIIIAREIDKRLRPEADENACKCKSSVKQHNIYLCEAGFSTLAMVKTKYSTGMNFNQQTISDVR</sequence>
<reference evidence="1 2" key="1">
    <citation type="submission" date="2024-02" db="EMBL/GenBank/DDBJ databases">
        <authorList>
            <person name="Daric V."/>
            <person name="Darras S."/>
        </authorList>
    </citation>
    <scope>NUCLEOTIDE SEQUENCE [LARGE SCALE GENOMIC DNA]</scope>
</reference>
<proteinExistence type="predicted"/>
<evidence type="ECO:0000313" key="2">
    <source>
        <dbReference type="Proteomes" id="UP001642483"/>
    </source>
</evidence>